<name>A0A9D1G7I2_9FIRM</name>
<dbReference type="Proteomes" id="UP000886893">
    <property type="component" value="Unassembled WGS sequence"/>
</dbReference>
<dbReference type="InterPro" id="IPR021131">
    <property type="entry name" value="Ribosomal_uL15/eL18"/>
</dbReference>
<evidence type="ECO:0000313" key="10">
    <source>
        <dbReference type="Proteomes" id="UP000886893"/>
    </source>
</evidence>
<dbReference type="SUPFAM" id="SSF52080">
    <property type="entry name" value="Ribosomal proteins L15p and L18e"/>
    <property type="match status" value="1"/>
</dbReference>
<evidence type="ECO:0000259" key="8">
    <source>
        <dbReference type="Pfam" id="PF00828"/>
    </source>
</evidence>
<dbReference type="InterPro" id="IPR001196">
    <property type="entry name" value="Ribosomal_uL15_CS"/>
</dbReference>
<feature type="region of interest" description="Disordered" evidence="7">
    <location>
        <begin position="28"/>
        <end position="51"/>
    </location>
</feature>
<dbReference type="Gene3D" id="3.100.10.10">
    <property type="match status" value="1"/>
</dbReference>
<accession>A0A9D1G7I2</accession>
<dbReference type="PANTHER" id="PTHR12934:SF11">
    <property type="entry name" value="LARGE RIBOSOMAL SUBUNIT PROTEIN UL15M"/>
    <property type="match status" value="1"/>
</dbReference>
<protein>
    <recommendedName>
        <fullName evidence="4 6">50S ribosomal protein L15</fullName>
    </recommendedName>
</protein>
<dbReference type="HAMAP" id="MF_01341">
    <property type="entry name" value="Ribosomal_uL15"/>
    <property type="match status" value="1"/>
</dbReference>
<keyword evidence="3 5" id="KW-0687">Ribonucleoprotein</keyword>
<dbReference type="GO" id="GO:0003735">
    <property type="term" value="F:structural constituent of ribosome"/>
    <property type="evidence" value="ECO:0007669"/>
    <property type="project" value="InterPro"/>
</dbReference>
<dbReference type="EMBL" id="DVKI01000048">
    <property type="protein sequence ID" value="HIT17074.1"/>
    <property type="molecule type" value="Genomic_DNA"/>
</dbReference>
<proteinExistence type="inferred from homology"/>
<evidence type="ECO:0000256" key="6">
    <source>
        <dbReference type="RuleBase" id="RU003889"/>
    </source>
</evidence>
<gene>
    <name evidence="9" type="primary">rplO</name>
    <name evidence="9" type="ORF">IAD04_01665</name>
</gene>
<dbReference type="InterPro" id="IPR030878">
    <property type="entry name" value="Ribosomal_uL15"/>
</dbReference>
<dbReference type="AlphaFoldDB" id="A0A9D1G7I2"/>
<organism evidence="9 10">
    <name type="scientific">Candidatus Caccosoma faecigallinarum</name>
    <dbReference type="NCBI Taxonomy" id="2840720"/>
    <lineage>
        <taxon>Bacteria</taxon>
        <taxon>Bacillati</taxon>
        <taxon>Bacillota</taxon>
        <taxon>Bacillota incertae sedis</taxon>
        <taxon>Candidatus Caccosoma</taxon>
    </lineage>
</organism>
<evidence type="ECO:0000256" key="7">
    <source>
        <dbReference type="SAM" id="MobiDB-lite"/>
    </source>
</evidence>
<reference evidence="9" key="1">
    <citation type="submission" date="2020-10" db="EMBL/GenBank/DDBJ databases">
        <authorList>
            <person name="Gilroy R."/>
        </authorList>
    </citation>
    <scope>NUCLEOTIDE SEQUENCE</scope>
    <source>
        <strain evidence="9">14508</strain>
    </source>
</reference>
<comment type="caution">
    <text evidence="9">The sequence shown here is derived from an EMBL/GenBank/DDBJ whole genome shotgun (WGS) entry which is preliminary data.</text>
</comment>
<evidence type="ECO:0000256" key="2">
    <source>
        <dbReference type="ARBA" id="ARBA00022980"/>
    </source>
</evidence>
<evidence type="ECO:0000256" key="4">
    <source>
        <dbReference type="ARBA" id="ARBA00035497"/>
    </source>
</evidence>
<dbReference type="InterPro" id="IPR036227">
    <property type="entry name" value="Ribosomal_uL15/eL18_sf"/>
</dbReference>
<evidence type="ECO:0000256" key="3">
    <source>
        <dbReference type="ARBA" id="ARBA00023274"/>
    </source>
</evidence>
<evidence type="ECO:0000256" key="1">
    <source>
        <dbReference type="ARBA" id="ARBA00007320"/>
    </source>
</evidence>
<evidence type="ECO:0000256" key="5">
    <source>
        <dbReference type="RuleBase" id="RU003888"/>
    </source>
</evidence>
<feature type="non-terminal residue" evidence="9">
    <location>
        <position position="141"/>
    </location>
</feature>
<comment type="similarity">
    <text evidence="1 5">Belongs to the universal ribosomal protein uL15 family.</text>
</comment>
<reference evidence="9" key="2">
    <citation type="journal article" date="2021" name="PeerJ">
        <title>Extensive microbial diversity within the chicken gut microbiome revealed by metagenomics and culture.</title>
        <authorList>
            <person name="Gilroy R."/>
            <person name="Ravi A."/>
            <person name="Getino M."/>
            <person name="Pursley I."/>
            <person name="Horton D.L."/>
            <person name="Alikhan N.F."/>
            <person name="Baker D."/>
            <person name="Gharbi K."/>
            <person name="Hall N."/>
            <person name="Watson M."/>
            <person name="Adriaenssens E.M."/>
            <person name="Foster-Nyarko E."/>
            <person name="Jarju S."/>
            <person name="Secka A."/>
            <person name="Antonio M."/>
            <person name="Oren A."/>
            <person name="Chaudhuri R.R."/>
            <person name="La Ragione R."/>
            <person name="Hildebrand F."/>
            <person name="Pallen M.J."/>
        </authorList>
    </citation>
    <scope>NUCLEOTIDE SEQUENCE</scope>
    <source>
        <strain evidence="9">14508</strain>
    </source>
</reference>
<evidence type="ECO:0000313" key="9">
    <source>
        <dbReference type="EMBL" id="HIT17074.1"/>
    </source>
</evidence>
<dbReference type="Pfam" id="PF00828">
    <property type="entry name" value="Ribosomal_L27A"/>
    <property type="match status" value="1"/>
</dbReference>
<feature type="domain" description="Large ribosomal subunit protein uL15/eL18" evidence="8">
    <location>
        <begin position="76"/>
        <end position="141"/>
    </location>
</feature>
<dbReference type="PANTHER" id="PTHR12934">
    <property type="entry name" value="50S RIBOSOMAL PROTEIN L15"/>
    <property type="match status" value="1"/>
</dbReference>
<keyword evidence="2 5" id="KW-0689">Ribosomal protein</keyword>
<sequence>MKLNELKYTQGARKKGVRVGRGIASGCGKTSGRGMNGQNKRSGGGVRPGFEGGQMPLYRTLPKIGFTNYTRKEYAIVNVQDLNQFADGTVVTPVLLKETGLIKKEYCGVKILGVGTLEKKLTINAHKFSASATKAIEKAGG</sequence>
<feature type="compositionally biased region" description="Gly residues" evidence="7">
    <location>
        <begin position="42"/>
        <end position="51"/>
    </location>
</feature>
<dbReference type="GO" id="GO:0006412">
    <property type="term" value="P:translation"/>
    <property type="evidence" value="ECO:0007669"/>
    <property type="project" value="InterPro"/>
</dbReference>
<dbReference type="NCBIfam" id="TIGR01071">
    <property type="entry name" value="rplO_bact"/>
    <property type="match status" value="1"/>
</dbReference>
<dbReference type="GO" id="GO:0022625">
    <property type="term" value="C:cytosolic large ribosomal subunit"/>
    <property type="evidence" value="ECO:0007669"/>
    <property type="project" value="TreeGrafter"/>
</dbReference>
<dbReference type="InterPro" id="IPR005749">
    <property type="entry name" value="Ribosomal_uL15_bac-type"/>
</dbReference>
<dbReference type="PROSITE" id="PS00475">
    <property type="entry name" value="RIBOSOMAL_L15"/>
    <property type="match status" value="1"/>
</dbReference>